<organism evidence="4 6">
    <name type="scientific">Porphyromonas crevioricanis</name>
    <dbReference type="NCBI Taxonomy" id="393921"/>
    <lineage>
        <taxon>Bacteria</taxon>
        <taxon>Pseudomonadati</taxon>
        <taxon>Bacteroidota</taxon>
        <taxon>Bacteroidia</taxon>
        <taxon>Bacteroidales</taxon>
        <taxon>Porphyromonadaceae</taxon>
        <taxon>Porphyromonas</taxon>
    </lineage>
</organism>
<evidence type="ECO:0000313" key="4">
    <source>
        <dbReference type="EMBL" id="KGN93539.1"/>
    </source>
</evidence>
<dbReference type="Gene3D" id="1.25.40.10">
    <property type="entry name" value="Tetratricopeptide repeat domain"/>
    <property type="match status" value="1"/>
</dbReference>
<keyword evidence="7" id="KW-1185">Reference proteome</keyword>
<proteinExistence type="predicted"/>
<evidence type="ECO:0000313" key="6">
    <source>
        <dbReference type="Proteomes" id="UP000030136"/>
    </source>
</evidence>
<sequence>MKQLKMMLVAFLAFSAGAVAQNITYNNITVSNEEGVVSLHTEVDLSQLECKSQQMLLVTPVLVAPNGMQEKAFKPLAVCGAKRAKALKRQIALRNARESVKDAQIVRREKGKGQAVTMYDRIPYEPWMVNANLVVREEMTGCAECPVGMNERDLVKRPLFDPSKCNYLLSPVCELGGERTRDAVAKAYINFIVDRSEINPDYMNNKAELAKIDELISKIKKDRSLSIQSMEIVGNASPEARVEYNQKLSERRAKSLATYLKGKYGDAIPGNISTKGNGEDWATVREEVQNSDLKNRNQIIAVIDGDYPNEDARDQALAQQANYAKVLKNIFPMSRRNDVQIRFTAKPYSVEEAREVYKENPQLLSEPEIYRLAMAYPENSMERTNILRRAVEVYPNSAAARVNLAVEAINKGMSNDAVSLLLPVAGQKGVNGVLGVAYARLGMYDKAADCFNKAAQEGDANANKNLDMLMGR</sequence>
<dbReference type="GO" id="GO:0016020">
    <property type="term" value="C:membrane"/>
    <property type="evidence" value="ECO:0007669"/>
    <property type="project" value="UniProtKB-UniRule"/>
</dbReference>
<dbReference type="InterPro" id="IPR036737">
    <property type="entry name" value="OmpA-like_sf"/>
</dbReference>
<dbReference type="InterPro" id="IPR006665">
    <property type="entry name" value="OmpA-like"/>
</dbReference>
<dbReference type="EMBL" id="JQJC01000025">
    <property type="protein sequence ID" value="KGN93539.1"/>
    <property type="molecule type" value="Genomic_DNA"/>
</dbReference>
<evidence type="ECO:0000313" key="5">
    <source>
        <dbReference type="EMBL" id="SQH73147.1"/>
    </source>
</evidence>
<evidence type="ECO:0000256" key="1">
    <source>
        <dbReference type="PROSITE-ProRule" id="PRU00473"/>
    </source>
</evidence>
<dbReference type="Proteomes" id="UP000249300">
    <property type="component" value="Chromosome 1"/>
</dbReference>
<reference evidence="4 6" key="1">
    <citation type="submission" date="2014-08" db="EMBL/GenBank/DDBJ databases">
        <title>Porphyromonas crevioricanis strain:COT-253_OH1447 Genome sequencing.</title>
        <authorList>
            <person name="Wallis C."/>
            <person name="Deusch O."/>
            <person name="O'Flynn C."/>
            <person name="Davis I."/>
            <person name="Jospin G."/>
            <person name="Darling A.E."/>
            <person name="Coil D.A."/>
            <person name="Alexiev A."/>
            <person name="Horsfall A."/>
            <person name="Kirkwood N."/>
            <person name="Harris S."/>
            <person name="Eisen J.A."/>
        </authorList>
    </citation>
    <scope>NUCLEOTIDE SEQUENCE [LARGE SCALE GENOMIC DNA]</scope>
    <source>
        <strain evidence="6">COT-253 OH1447</strain>
        <strain evidence="4">COT-253_OH1447</strain>
    </source>
</reference>
<dbReference type="AlphaFoldDB" id="A0A0A2FZ82"/>
<dbReference type="InterPro" id="IPR011990">
    <property type="entry name" value="TPR-like_helical_dom_sf"/>
</dbReference>
<dbReference type="RefSeq" id="WP_023935733.1">
    <property type="nucleotide sequence ID" value="NZ_FUXH01000008.1"/>
</dbReference>
<dbReference type="eggNOG" id="COG2885">
    <property type="taxonomic scope" value="Bacteria"/>
</dbReference>
<dbReference type="PROSITE" id="PS51123">
    <property type="entry name" value="OMPA_2"/>
    <property type="match status" value="1"/>
</dbReference>
<dbReference type="SUPFAM" id="SSF81901">
    <property type="entry name" value="HCP-like"/>
    <property type="match status" value="1"/>
</dbReference>
<feature type="signal peptide" evidence="2">
    <location>
        <begin position="1"/>
        <end position="20"/>
    </location>
</feature>
<evidence type="ECO:0000256" key="2">
    <source>
        <dbReference type="SAM" id="SignalP"/>
    </source>
</evidence>
<evidence type="ECO:0000313" key="7">
    <source>
        <dbReference type="Proteomes" id="UP000249300"/>
    </source>
</evidence>
<dbReference type="STRING" id="393921.HQ45_07435"/>
<feature type="domain" description="OmpA-like" evidence="3">
    <location>
        <begin position="178"/>
        <end position="306"/>
    </location>
</feature>
<dbReference type="Gene3D" id="3.30.1330.60">
    <property type="entry name" value="OmpA-like domain"/>
    <property type="match status" value="1"/>
</dbReference>
<reference evidence="5 7" key="2">
    <citation type="submission" date="2018-06" db="EMBL/GenBank/DDBJ databases">
        <authorList>
            <consortium name="Pathogen Informatics"/>
            <person name="Doyle S."/>
        </authorList>
    </citation>
    <scope>NUCLEOTIDE SEQUENCE [LARGE SCALE GENOMIC DNA]</scope>
    <source>
        <strain evidence="5 7">NCTC12858</strain>
    </source>
</reference>
<keyword evidence="2" id="KW-0732">Signal</keyword>
<dbReference type="InterPro" id="IPR024480">
    <property type="entry name" value="DUF3868"/>
</dbReference>
<keyword evidence="1" id="KW-0472">Membrane</keyword>
<dbReference type="SUPFAM" id="SSF103088">
    <property type="entry name" value="OmpA-like"/>
    <property type="match status" value="1"/>
</dbReference>
<gene>
    <name evidence="4" type="ORF">HQ38_08885</name>
    <name evidence="5" type="ORF">NCTC12858_00991</name>
</gene>
<dbReference type="Proteomes" id="UP000030136">
    <property type="component" value="Unassembled WGS sequence"/>
</dbReference>
<dbReference type="eggNOG" id="COG0790">
    <property type="taxonomic scope" value="Bacteria"/>
</dbReference>
<evidence type="ECO:0000259" key="3">
    <source>
        <dbReference type="PROSITE" id="PS51123"/>
    </source>
</evidence>
<dbReference type="OrthoDB" id="1100173at2"/>
<protein>
    <submittedName>
        <fullName evidence="5">Outer membrane protein and related peptidoglycan-associated (Lipo)proteins</fullName>
    </submittedName>
</protein>
<name>A0A0A2FZ82_9PORP</name>
<dbReference type="EMBL" id="LS483447">
    <property type="protein sequence ID" value="SQH73147.1"/>
    <property type="molecule type" value="Genomic_DNA"/>
</dbReference>
<dbReference type="Pfam" id="PF12984">
    <property type="entry name" value="DUF3868"/>
    <property type="match status" value="1"/>
</dbReference>
<accession>A0A0A2FZ82</accession>
<dbReference type="KEGG" id="pcre:NCTC12858_00991"/>
<feature type="chain" id="PRO_5043118644" evidence="2">
    <location>
        <begin position="21"/>
        <end position="472"/>
    </location>
</feature>